<proteinExistence type="predicted"/>
<dbReference type="AlphaFoldDB" id="A0A5Q2N4K7"/>
<dbReference type="Proteomes" id="UP000366051">
    <property type="component" value="Chromosome"/>
</dbReference>
<evidence type="ECO:0000313" key="2">
    <source>
        <dbReference type="Proteomes" id="UP000366051"/>
    </source>
</evidence>
<dbReference type="EMBL" id="CP045875">
    <property type="protein sequence ID" value="QGG48819.1"/>
    <property type="molecule type" value="Genomic_DNA"/>
</dbReference>
<name>A0A5Q2N4K7_9FIRM</name>
<dbReference type="KEGG" id="hcv:FTV88_2730"/>
<gene>
    <name evidence="1" type="ORF">FTV88_2730</name>
</gene>
<reference evidence="2" key="1">
    <citation type="submission" date="2019-11" db="EMBL/GenBank/DDBJ databases">
        <title>Genome sequence of Heliorestis convoluta strain HH, an alkaliphilic and minimalistic phototrophic bacterium from a soda lake in Egypt.</title>
        <authorList>
            <person name="Dewey E.D."/>
            <person name="Stokes L.M."/>
            <person name="Burchell B.M."/>
            <person name="Shaffer K.N."/>
            <person name="Huntington A.M."/>
            <person name="Baker J.M."/>
            <person name="Nadendla S."/>
            <person name="Giglio M.G."/>
            <person name="Touchman J.W."/>
            <person name="Blankenship R.E."/>
            <person name="Madigan M.T."/>
            <person name="Sattley W.M."/>
        </authorList>
    </citation>
    <scope>NUCLEOTIDE SEQUENCE [LARGE SCALE GENOMIC DNA]</scope>
    <source>
        <strain evidence="2">HH</strain>
    </source>
</reference>
<dbReference type="RefSeq" id="WP_153725920.1">
    <property type="nucleotide sequence ID" value="NZ_CP045875.1"/>
</dbReference>
<accession>A0A5Q2N4K7</accession>
<sequence>MDLSSVISTLLSNFDVRSLGLPKKDEELVASLLKKIKAKKSLTDSEKAKALQLLSKMSGTLSPTHKKTIMNFLDNNVTQKDIETVKKIKRKL</sequence>
<keyword evidence="2" id="KW-1185">Reference proteome</keyword>
<protein>
    <submittedName>
        <fullName evidence="1">Uncharacterized protein</fullName>
    </submittedName>
</protein>
<evidence type="ECO:0000313" key="1">
    <source>
        <dbReference type="EMBL" id="QGG48819.1"/>
    </source>
</evidence>
<organism evidence="1 2">
    <name type="scientific">Heliorestis convoluta</name>
    <dbReference type="NCBI Taxonomy" id="356322"/>
    <lineage>
        <taxon>Bacteria</taxon>
        <taxon>Bacillati</taxon>
        <taxon>Bacillota</taxon>
        <taxon>Clostridia</taxon>
        <taxon>Eubacteriales</taxon>
        <taxon>Heliobacteriaceae</taxon>
        <taxon>Heliorestis</taxon>
    </lineage>
</organism>